<accession>A0A840L7A7</accession>
<dbReference type="Proteomes" id="UP000562027">
    <property type="component" value="Unassembled WGS sequence"/>
</dbReference>
<reference evidence="2 3" key="1">
    <citation type="submission" date="2020-08" db="EMBL/GenBank/DDBJ databases">
        <title>Functional genomics of gut bacteria from endangered species of beetles.</title>
        <authorList>
            <person name="Carlos-Shanley C."/>
        </authorList>
    </citation>
    <scope>NUCLEOTIDE SEQUENCE [LARGE SCALE GENOMIC DNA]</scope>
    <source>
        <strain evidence="2 3">S00239</strain>
    </source>
</reference>
<feature type="domain" description="DUF5077" evidence="1">
    <location>
        <begin position="9"/>
        <end position="133"/>
    </location>
</feature>
<dbReference type="Pfam" id="PF16871">
    <property type="entry name" value="DUF5077"/>
    <property type="match status" value="1"/>
</dbReference>
<evidence type="ECO:0000259" key="1">
    <source>
        <dbReference type="Pfam" id="PF16871"/>
    </source>
</evidence>
<sequence>MTKATAPVVALSGNAFITRAGADAPEWIDDARGLMDWSDPQTVISSYVRVAQAGKFNITLRGSPPPGSISDVKVTALGKSFTIRMNSGAKQFSSLATVDVAAPGYVRIDVQGINRTGPQFGTLSDIVLNGTATPGLVFANDPSNFYWSRRGPSVHLGFNVPANTEYFYSELTVPQGEDALGSYFMSNGNSESYMGIQVVAPDERWVLFSVWDPATGATRLLSKGPNVIVNNFGGEGTGGQSHLVYPWVAGNTYKFITRVRPDGLGATNYSAWFFAPEDGRWHFIATWHRENTTTWMKGVYSFVENFNVDKGYLGRRALFGQQWAVSSSGVWTELNKAWYDTDPTGDNKQRLDFAGGLDAGSGQFFLRMGGFFNETVPARQNFIRPLTGRRPALDLNTLP</sequence>
<name>A0A840L7A7_9BURK</name>
<organism evidence="2 3">
    <name type="scientific">Roseateles oligotrophus</name>
    <dbReference type="NCBI Taxonomy" id="1769250"/>
    <lineage>
        <taxon>Bacteria</taxon>
        <taxon>Pseudomonadati</taxon>
        <taxon>Pseudomonadota</taxon>
        <taxon>Betaproteobacteria</taxon>
        <taxon>Burkholderiales</taxon>
        <taxon>Sphaerotilaceae</taxon>
        <taxon>Roseateles</taxon>
    </lineage>
</organism>
<dbReference type="Pfam" id="PF11958">
    <property type="entry name" value="DUF3472"/>
    <property type="match status" value="1"/>
</dbReference>
<protein>
    <recommendedName>
        <fullName evidence="1">DUF5077 domain-containing protein</fullName>
    </recommendedName>
</protein>
<dbReference type="EMBL" id="JACHLP010000006">
    <property type="protein sequence ID" value="MBB4844454.1"/>
    <property type="molecule type" value="Genomic_DNA"/>
</dbReference>
<dbReference type="AlphaFoldDB" id="A0A840L7A7"/>
<proteinExistence type="predicted"/>
<dbReference type="InterPro" id="IPR021862">
    <property type="entry name" value="DUF3472"/>
</dbReference>
<dbReference type="InterPro" id="IPR031712">
    <property type="entry name" value="DUF5077"/>
</dbReference>
<dbReference type="RefSeq" id="WP_348648711.1">
    <property type="nucleotide sequence ID" value="NZ_JACHLP010000006.1"/>
</dbReference>
<comment type="caution">
    <text evidence="2">The sequence shown here is derived from an EMBL/GenBank/DDBJ whole genome shotgun (WGS) entry which is preliminary data.</text>
</comment>
<evidence type="ECO:0000313" key="2">
    <source>
        <dbReference type="EMBL" id="MBB4844454.1"/>
    </source>
</evidence>
<gene>
    <name evidence="2" type="ORF">HNP55_002998</name>
</gene>
<evidence type="ECO:0000313" key="3">
    <source>
        <dbReference type="Proteomes" id="UP000562027"/>
    </source>
</evidence>
<keyword evidence="3" id="KW-1185">Reference proteome</keyword>